<sequence length="24" mass="2618">MYFKRGQKVLCAQIGYIITGIAGS</sequence>
<protein>
    <submittedName>
        <fullName evidence="1">Uncharacterized protein</fullName>
    </submittedName>
</protein>
<reference evidence="1" key="1">
    <citation type="submission" date="2014-11" db="EMBL/GenBank/DDBJ databases">
        <authorList>
            <person name="Amaro Gonzalez C."/>
        </authorList>
    </citation>
    <scope>NUCLEOTIDE SEQUENCE</scope>
</reference>
<reference evidence="1" key="2">
    <citation type="journal article" date="2015" name="Fish Shellfish Immunol.">
        <title>Early steps in the European eel (Anguilla anguilla)-Vibrio vulnificus interaction in the gills: Role of the RtxA13 toxin.</title>
        <authorList>
            <person name="Callol A."/>
            <person name="Pajuelo D."/>
            <person name="Ebbesson L."/>
            <person name="Teles M."/>
            <person name="MacKenzie S."/>
            <person name="Amaro C."/>
        </authorList>
    </citation>
    <scope>NUCLEOTIDE SEQUENCE</scope>
</reference>
<dbReference type="AlphaFoldDB" id="A0A0E9VRS0"/>
<evidence type="ECO:0000313" key="1">
    <source>
        <dbReference type="EMBL" id="JAH80746.1"/>
    </source>
</evidence>
<organism evidence="1">
    <name type="scientific">Anguilla anguilla</name>
    <name type="common">European freshwater eel</name>
    <name type="synonym">Muraena anguilla</name>
    <dbReference type="NCBI Taxonomy" id="7936"/>
    <lineage>
        <taxon>Eukaryota</taxon>
        <taxon>Metazoa</taxon>
        <taxon>Chordata</taxon>
        <taxon>Craniata</taxon>
        <taxon>Vertebrata</taxon>
        <taxon>Euteleostomi</taxon>
        <taxon>Actinopterygii</taxon>
        <taxon>Neopterygii</taxon>
        <taxon>Teleostei</taxon>
        <taxon>Anguilliformes</taxon>
        <taxon>Anguillidae</taxon>
        <taxon>Anguilla</taxon>
    </lineage>
</organism>
<name>A0A0E9VRS0_ANGAN</name>
<accession>A0A0E9VRS0</accession>
<dbReference type="EMBL" id="GBXM01027831">
    <property type="protein sequence ID" value="JAH80746.1"/>
    <property type="molecule type" value="Transcribed_RNA"/>
</dbReference>
<proteinExistence type="predicted"/>